<evidence type="ECO:0000313" key="2">
    <source>
        <dbReference type="EMBL" id="QDU83807.1"/>
    </source>
</evidence>
<dbReference type="InterPro" id="IPR018580">
    <property type="entry name" value="Uncharacterised_YfhO"/>
</dbReference>
<keyword evidence="1" id="KW-0472">Membrane</keyword>
<feature type="transmembrane region" description="Helical" evidence="1">
    <location>
        <begin position="485"/>
        <end position="505"/>
    </location>
</feature>
<name>A0A518CX63_9BACT</name>
<dbReference type="EMBL" id="CP036290">
    <property type="protein sequence ID" value="QDU83807.1"/>
    <property type="molecule type" value="Genomic_DNA"/>
</dbReference>
<protein>
    <submittedName>
        <fullName evidence="2">Bacterial membrane protein YfhO</fullName>
    </submittedName>
</protein>
<accession>A0A518CX63</accession>
<keyword evidence="1" id="KW-1133">Transmembrane helix</keyword>
<dbReference type="Proteomes" id="UP000319342">
    <property type="component" value="Chromosome"/>
</dbReference>
<sequence length="975" mass="103332">MANPSTESDPAPTGREAPAWLALLVFLACAFVPLREALLDPSGRALLAVDTVTSQLPWSAHLAEQGLEPDVANAELSDQGTVFHPYYRWVVRSWLAGDPPLWNPHVYLGAPALGNPQAGVLDPQVLVLVLFEWLAGEPGFALGLALTAWLRLGLGAFGAFLLARRLGLFGSASWLAGFGFGFCGFTVLWLNHPLGHVPVFLPWLLLGVEAIARARRGGGSAVLPFALLALTSAACVLAGHPETSFYVCAFVGLWCLVLARTQRAAGLLAAAGLVLGACLAGPMLVPFLEYLGDSAATAVREGQRSTFADIDLVGLFAAVAVVATWIATGARRFGGLFERRATLRAGLRIGALALGALVLGFRGLPEGAVLAFVPGLFGRPDEAGGYLGPGSYLEEASLFAPLAIAALALASIARGSGPLRGRGVLIVGTALAWWLAQRAPGLLELKQQIPKIGLGATVRLAPVAALGIALLAAEGWQVSKRSGRVLGMVGVLALALVVGPVSQWARSTAPPPAPSVTALETAGLVVVPQERTSARRIELEGWYDPERVQRVGVRFVPQRTDAVAMGGSGTSLDLFDAPSATARARLSANDVRVPDDVAERARWFRSIYLDTSRLSPGWWTIELALEDRSGAVEHVPVTRIDVVRPVRFSSGFLLGLALWAVLPFAFRRWARILVVGGIAVRLIGFAEGLNPAIDARRVFPETATERVLAEAPPGTRFMGGPGVMPPNSAMVRGLYSLRGYDGLEPLGYFNFVPYVLLPGVHPILGWNARGVDVSSPLFRLTGVQRLALAEPFAAPGWTLVAGPDAGAPRFAEVHVYAADEPLPRAFCVPRVIGLDDLVSLVRSGTGFDPRAVASINGDWRPRTPMQRAEVGAPRSTNTTVEVDVALDGDGLLVLTDMMFAGWEAEVDGERRELEYAYAVFRGLPLTAGEHRVRFVYRPASLRAGAALASVAFGLALLVGLLAARTRRGGGQEARP</sequence>
<dbReference type="OrthoDB" id="9772884at2"/>
<feature type="transmembrane region" description="Helical" evidence="1">
    <location>
        <begin position="307"/>
        <end position="328"/>
    </location>
</feature>
<dbReference type="RefSeq" id="WP_145184169.1">
    <property type="nucleotide sequence ID" value="NZ_CP036290.1"/>
</dbReference>
<organism evidence="2 3">
    <name type="scientific">Rohdeia mirabilis</name>
    <dbReference type="NCBI Taxonomy" id="2528008"/>
    <lineage>
        <taxon>Bacteria</taxon>
        <taxon>Pseudomonadati</taxon>
        <taxon>Planctomycetota</taxon>
        <taxon>Planctomycetia</taxon>
        <taxon>Planctomycetia incertae sedis</taxon>
        <taxon>Rohdeia</taxon>
    </lineage>
</organism>
<feature type="transmembrane region" description="Helical" evidence="1">
    <location>
        <begin position="941"/>
        <end position="963"/>
    </location>
</feature>
<feature type="transmembrane region" description="Helical" evidence="1">
    <location>
        <begin position="140"/>
        <end position="161"/>
    </location>
</feature>
<dbReference type="Pfam" id="PF09586">
    <property type="entry name" value="YfhO"/>
    <property type="match status" value="1"/>
</dbReference>
<dbReference type="PANTHER" id="PTHR38454">
    <property type="entry name" value="INTEGRAL MEMBRANE PROTEIN-RELATED"/>
    <property type="match status" value="1"/>
</dbReference>
<reference evidence="2 3" key="1">
    <citation type="submission" date="2019-02" db="EMBL/GenBank/DDBJ databases">
        <title>Deep-cultivation of Planctomycetes and their phenomic and genomic characterization uncovers novel biology.</title>
        <authorList>
            <person name="Wiegand S."/>
            <person name="Jogler M."/>
            <person name="Boedeker C."/>
            <person name="Pinto D."/>
            <person name="Vollmers J."/>
            <person name="Rivas-Marin E."/>
            <person name="Kohn T."/>
            <person name="Peeters S.H."/>
            <person name="Heuer A."/>
            <person name="Rast P."/>
            <person name="Oberbeckmann S."/>
            <person name="Bunk B."/>
            <person name="Jeske O."/>
            <person name="Meyerdierks A."/>
            <person name="Storesund J.E."/>
            <person name="Kallscheuer N."/>
            <person name="Luecker S."/>
            <person name="Lage O.M."/>
            <person name="Pohl T."/>
            <person name="Merkel B.J."/>
            <person name="Hornburger P."/>
            <person name="Mueller R.-W."/>
            <person name="Bruemmer F."/>
            <person name="Labrenz M."/>
            <person name="Spormann A.M."/>
            <person name="Op den Camp H."/>
            <person name="Overmann J."/>
            <person name="Amann R."/>
            <person name="Jetten M.S.M."/>
            <person name="Mascher T."/>
            <person name="Medema M.H."/>
            <person name="Devos D.P."/>
            <person name="Kaster A.-K."/>
            <person name="Ovreas L."/>
            <person name="Rohde M."/>
            <person name="Galperin M.Y."/>
            <person name="Jogler C."/>
        </authorList>
    </citation>
    <scope>NUCLEOTIDE SEQUENCE [LARGE SCALE GENOMIC DNA]</scope>
    <source>
        <strain evidence="2 3">Pla163</strain>
    </source>
</reference>
<evidence type="ECO:0000313" key="3">
    <source>
        <dbReference type="Proteomes" id="UP000319342"/>
    </source>
</evidence>
<feature type="transmembrane region" description="Helical" evidence="1">
    <location>
        <begin position="17"/>
        <end position="34"/>
    </location>
</feature>
<gene>
    <name evidence="2" type="ORF">Pla163_09080</name>
</gene>
<feature type="transmembrane region" description="Helical" evidence="1">
    <location>
        <begin position="349"/>
        <end position="376"/>
    </location>
</feature>
<keyword evidence="1" id="KW-0812">Transmembrane</keyword>
<dbReference type="PANTHER" id="PTHR38454:SF1">
    <property type="entry name" value="INTEGRAL MEMBRANE PROTEIN"/>
    <property type="match status" value="1"/>
</dbReference>
<feature type="transmembrane region" description="Helical" evidence="1">
    <location>
        <begin position="396"/>
        <end position="412"/>
    </location>
</feature>
<dbReference type="AlphaFoldDB" id="A0A518CX63"/>
<proteinExistence type="predicted"/>
<feature type="transmembrane region" description="Helical" evidence="1">
    <location>
        <begin position="243"/>
        <end position="259"/>
    </location>
</feature>
<feature type="transmembrane region" description="Helical" evidence="1">
    <location>
        <begin position="168"/>
        <end position="189"/>
    </location>
</feature>
<feature type="transmembrane region" description="Helical" evidence="1">
    <location>
        <begin position="419"/>
        <end position="436"/>
    </location>
</feature>
<evidence type="ECO:0000256" key="1">
    <source>
        <dbReference type="SAM" id="Phobius"/>
    </source>
</evidence>
<feature type="transmembrane region" description="Helical" evidence="1">
    <location>
        <begin position="266"/>
        <end position="287"/>
    </location>
</feature>
<keyword evidence="3" id="KW-1185">Reference proteome</keyword>
<feature type="transmembrane region" description="Helical" evidence="1">
    <location>
        <begin position="456"/>
        <end position="473"/>
    </location>
</feature>